<keyword evidence="1" id="KW-0812">Transmembrane</keyword>
<reference evidence="2 3" key="1">
    <citation type="submission" date="2016-01" db="EMBL/GenBank/DDBJ databases">
        <authorList>
            <person name="Oliw E.H."/>
        </authorList>
    </citation>
    <scope>NUCLEOTIDE SEQUENCE [LARGE SCALE GENOMIC DNA]</scope>
    <source>
        <strain evidence="2 3">DY10</strain>
    </source>
</reference>
<accession>A0A1P9WTQ7</accession>
<sequence>MWQLNQAGQYTMNWLSTTFGSIILLSVLLGLTGCQHETVIYSGTFEGEPYELVSVETKGFSTNSIHYVIKSERMKSLRIDAVNTDWGPPYADDLYGNAPRTYLTDASVLYRNEPDNAVQHPSTMVYLSPKRFSRATFDLYARFMESEWPAIDQKFGQREYSRFPHIIGLVYGEQERFVRLFRGQLQGRDYTIRVEPDGRIRFGAGRNGSSEEYSGLSEKIQMQGKVIYVATGEQAGLSMSQLQGYTDAQGKRLSDYFKLVEKPALNLRH</sequence>
<keyword evidence="1" id="KW-0472">Membrane</keyword>
<name>A0A1P9WTQ7_9BACT</name>
<organism evidence="2 3">
    <name type="scientific">Spirosoma montaniterrae</name>
    <dbReference type="NCBI Taxonomy" id="1178516"/>
    <lineage>
        <taxon>Bacteria</taxon>
        <taxon>Pseudomonadati</taxon>
        <taxon>Bacteroidota</taxon>
        <taxon>Cytophagia</taxon>
        <taxon>Cytophagales</taxon>
        <taxon>Cytophagaceae</taxon>
        <taxon>Spirosoma</taxon>
    </lineage>
</organism>
<proteinExistence type="predicted"/>
<evidence type="ECO:0000256" key="1">
    <source>
        <dbReference type="SAM" id="Phobius"/>
    </source>
</evidence>
<gene>
    <name evidence="2" type="ORF">AWR27_04895</name>
</gene>
<dbReference type="STRING" id="1178516.AWR27_04895"/>
<protein>
    <submittedName>
        <fullName evidence="2">Uncharacterized protein</fullName>
    </submittedName>
</protein>
<feature type="transmembrane region" description="Helical" evidence="1">
    <location>
        <begin position="12"/>
        <end position="31"/>
    </location>
</feature>
<dbReference type="KEGG" id="smon:AWR27_04895"/>
<keyword evidence="3" id="KW-1185">Reference proteome</keyword>
<dbReference type="AlphaFoldDB" id="A0A1P9WTQ7"/>
<evidence type="ECO:0000313" key="3">
    <source>
        <dbReference type="Proteomes" id="UP000187941"/>
    </source>
</evidence>
<keyword evidence="1" id="KW-1133">Transmembrane helix</keyword>
<dbReference type="Proteomes" id="UP000187941">
    <property type="component" value="Chromosome"/>
</dbReference>
<evidence type="ECO:0000313" key="2">
    <source>
        <dbReference type="EMBL" id="AQG78728.1"/>
    </source>
</evidence>
<dbReference type="EMBL" id="CP014263">
    <property type="protein sequence ID" value="AQG78728.1"/>
    <property type="molecule type" value="Genomic_DNA"/>
</dbReference>